<evidence type="ECO:0000256" key="3">
    <source>
        <dbReference type="RuleBase" id="RU000507"/>
    </source>
</evidence>
<evidence type="ECO:0000256" key="4">
    <source>
        <dbReference type="SAM" id="MobiDB-lite"/>
    </source>
</evidence>
<dbReference type="CDD" id="cd01449">
    <property type="entry name" value="TST_Repeat_2"/>
    <property type="match status" value="1"/>
</dbReference>
<comment type="caution">
    <text evidence="6">The sequence shown here is derived from an EMBL/GenBank/DDBJ whole genome shotgun (WGS) entry which is preliminary data.</text>
</comment>
<dbReference type="InterPro" id="IPR001307">
    <property type="entry name" value="Thiosulphate_STrfase_CS"/>
</dbReference>
<feature type="domain" description="Rhodanese" evidence="5">
    <location>
        <begin position="17"/>
        <end position="136"/>
    </location>
</feature>
<gene>
    <name evidence="6" type="ORF">FE697_007095</name>
</gene>
<evidence type="ECO:0000256" key="1">
    <source>
        <dbReference type="ARBA" id="ARBA00022679"/>
    </source>
</evidence>
<accession>A0A5Q6RZ65</accession>
<protein>
    <recommendedName>
        <fullName evidence="3">Sulfurtransferase</fullName>
    </recommendedName>
</protein>
<evidence type="ECO:0000313" key="7">
    <source>
        <dbReference type="Proteomes" id="UP000307768"/>
    </source>
</evidence>
<evidence type="ECO:0000259" key="5">
    <source>
        <dbReference type="PROSITE" id="PS50206"/>
    </source>
</evidence>
<dbReference type="InterPro" id="IPR036873">
    <property type="entry name" value="Rhodanese-like_dom_sf"/>
</dbReference>
<dbReference type="PANTHER" id="PTHR11364:SF27">
    <property type="entry name" value="SULFURTRANSFERASE"/>
    <property type="match status" value="1"/>
</dbReference>
<dbReference type="CDD" id="cd01448">
    <property type="entry name" value="TST_Repeat_1"/>
    <property type="match status" value="1"/>
</dbReference>
<dbReference type="Proteomes" id="UP000307768">
    <property type="component" value="Unassembled WGS sequence"/>
</dbReference>
<dbReference type="SUPFAM" id="SSF52821">
    <property type="entry name" value="Rhodanese/Cell cycle control phosphatase"/>
    <property type="match status" value="2"/>
</dbReference>
<feature type="region of interest" description="Disordered" evidence="4">
    <location>
        <begin position="50"/>
        <end position="69"/>
    </location>
</feature>
<proteinExistence type="predicted"/>
<keyword evidence="1 3" id="KW-0808">Transferase</keyword>
<dbReference type="SMART" id="SM00450">
    <property type="entry name" value="RHOD"/>
    <property type="match status" value="2"/>
</dbReference>
<evidence type="ECO:0000256" key="2">
    <source>
        <dbReference type="ARBA" id="ARBA00022737"/>
    </source>
</evidence>
<dbReference type="InterPro" id="IPR045078">
    <property type="entry name" value="TST/MPST-like"/>
</dbReference>
<dbReference type="Pfam" id="PF00581">
    <property type="entry name" value="Rhodanese"/>
    <property type="match status" value="2"/>
</dbReference>
<organism evidence="6 7">
    <name type="scientific">Mumia zhuanghuii</name>
    <dbReference type="NCBI Taxonomy" id="2585211"/>
    <lineage>
        <taxon>Bacteria</taxon>
        <taxon>Bacillati</taxon>
        <taxon>Actinomycetota</taxon>
        <taxon>Actinomycetes</taxon>
        <taxon>Propionibacteriales</taxon>
        <taxon>Nocardioidaceae</taxon>
        <taxon>Mumia</taxon>
    </lineage>
</organism>
<sequence>MVSDPVITVAELADLRANGEVTVLDVRYVLGGAPGRDAYAAGHVPGASYADMDTELADPPGDGRRGRHPLPDPGRFAAAMRAHGVRREVPVVVYDAADGTSAARAWWLLTYHGHPDVRLLDGGYAAWVAAGQPTSTGAPSPEPGDFVADPGHLPVVDAEAAARVAREGVLLDARVAERYRGEVEPIDPVAGHVPGAVSAPTFDNVDGQGRWRSADELAARFAALGVSGGVEVAAYCGSGVTAAHEVLALRRAGVVAALYAGSWSEWVSDPGRPVATGVESV</sequence>
<reference evidence="6 7" key="1">
    <citation type="submission" date="2019-09" db="EMBL/GenBank/DDBJ databases">
        <title>Mumia zhuanghuii sp. nov. isolated from the intestinal contents of plateau pika (Ochotona curzoniae) in the Qinghai-Tibet plateau of China.</title>
        <authorList>
            <person name="Tian Z."/>
        </authorList>
    </citation>
    <scope>NUCLEOTIDE SEQUENCE [LARGE SCALE GENOMIC DNA]</scope>
    <source>
        <strain evidence="7">350</strain>
    </source>
</reference>
<dbReference type="PROSITE" id="PS50206">
    <property type="entry name" value="RHODANESE_3"/>
    <property type="match status" value="2"/>
</dbReference>
<feature type="domain" description="Rhodanese" evidence="5">
    <location>
        <begin position="164"/>
        <end position="275"/>
    </location>
</feature>
<dbReference type="EMBL" id="VDFQ02000002">
    <property type="protein sequence ID" value="KAA1423372.1"/>
    <property type="molecule type" value="Genomic_DNA"/>
</dbReference>
<keyword evidence="2" id="KW-0677">Repeat</keyword>
<dbReference type="AlphaFoldDB" id="A0A5Q6RZ65"/>
<name>A0A5Q6RZ65_9ACTN</name>
<evidence type="ECO:0000313" key="6">
    <source>
        <dbReference type="EMBL" id="KAA1423372.1"/>
    </source>
</evidence>
<dbReference type="PROSITE" id="PS00683">
    <property type="entry name" value="RHODANESE_2"/>
    <property type="match status" value="1"/>
</dbReference>
<dbReference type="InterPro" id="IPR001763">
    <property type="entry name" value="Rhodanese-like_dom"/>
</dbReference>
<dbReference type="OrthoDB" id="9770030at2"/>
<dbReference type="PANTHER" id="PTHR11364">
    <property type="entry name" value="THIOSULFATE SULFERTANSFERASE"/>
    <property type="match status" value="1"/>
</dbReference>
<dbReference type="RefSeq" id="WP_149768891.1">
    <property type="nucleotide sequence ID" value="NZ_VDFQ02000002.1"/>
</dbReference>
<dbReference type="Gene3D" id="3.40.250.10">
    <property type="entry name" value="Rhodanese-like domain"/>
    <property type="match status" value="2"/>
</dbReference>
<dbReference type="GO" id="GO:0004792">
    <property type="term" value="F:thiosulfate-cyanide sulfurtransferase activity"/>
    <property type="evidence" value="ECO:0007669"/>
    <property type="project" value="InterPro"/>
</dbReference>